<dbReference type="GO" id="GO:0016832">
    <property type="term" value="F:aldehyde-lyase activity"/>
    <property type="evidence" value="ECO:0007669"/>
    <property type="project" value="TreeGrafter"/>
</dbReference>
<dbReference type="EMBL" id="CAFBOS010000082">
    <property type="protein sequence ID" value="CAB4998216.1"/>
    <property type="molecule type" value="Genomic_DNA"/>
</dbReference>
<dbReference type="GO" id="GO:0046872">
    <property type="term" value="F:metal ion binding"/>
    <property type="evidence" value="ECO:0007669"/>
    <property type="project" value="UniProtKB-KW"/>
</dbReference>
<dbReference type="AlphaFoldDB" id="A0A6J6U970"/>
<dbReference type="InterPro" id="IPR050197">
    <property type="entry name" value="Aldolase_class_II_sugar_metab"/>
</dbReference>
<accession>A0A6J6U970</accession>
<evidence type="ECO:0000256" key="2">
    <source>
        <dbReference type="ARBA" id="ARBA00023239"/>
    </source>
</evidence>
<dbReference type="InterPro" id="IPR001303">
    <property type="entry name" value="Aldolase_II/adducin_N"/>
</dbReference>
<evidence type="ECO:0000256" key="1">
    <source>
        <dbReference type="ARBA" id="ARBA00022723"/>
    </source>
</evidence>
<evidence type="ECO:0000313" key="5">
    <source>
        <dbReference type="EMBL" id="CAB4830687.1"/>
    </source>
</evidence>
<evidence type="ECO:0000259" key="3">
    <source>
        <dbReference type="SMART" id="SM01007"/>
    </source>
</evidence>
<feature type="domain" description="Class II aldolase/adducin N-terminal" evidence="3">
    <location>
        <begin position="11"/>
        <end position="189"/>
    </location>
</feature>
<dbReference type="GO" id="GO:0005829">
    <property type="term" value="C:cytosol"/>
    <property type="evidence" value="ECO:0007669"/>
    <property type="project" value="TreeGrafter"/>
</dbReference>
<evidence type="ECO:0000313" key="7">
    <source>
        <dbReference type="EMBL" id="CAB4998216.1"/>
    </source>
</evidence>
<keyword evidence="1" id="KW-0479">Metal-binding</keyword>
<proteinExistence type="predicted"/>
<sequence length="247" mass="26646">MADNQALNARQQMVVAIRQLASEGYDDKLAGHVSMRDREDGTILVPRVGSLWEEFTVDDIVRIDAEGHIVEGEGNLNPTIVFHLELHKARPDIVCALHNHPPYGTMWACAGELPPLYDQTGANSGGTATVYAEYGGVVDTRRAAAELAAAYGAADMAILVGHGTLITASSVALALLRAQCFEHRSRKAWEVRALGLPGVPLPEHHAARLAQAADVYADLLLVAYARRLRRTDPRALLGEERVAASSV</sequence>
<dbReference type="EMBL" id="CAFBMH010000028">
    <property type="protein sequence ID" value="CAB4904224.1"/>
    <property type="molecule type" value="Genomic_DNA"/>
</dbReference>
<dbReference type="EMBL" id="CAEZYR010000086">
    <property type="protein sequence ID" value="CAB4756302.1"/>
    <property type="molecule type" value="Genomic_DNA"/>
</dbReference>
<name>A0A6J6U970_9ZZZZ</name>
<dbReference type="PANTHER" id="PTHR22789:SF0">
    <property type="entry name" value="3-OXO-TETRONATE 4-PHOSPHATE DECARBOXYLASE-RELATED"/>
    <property type="match status" value="1"/>
</dbReference>
<organism evidence="4">
    <name type="scientific">freshwater metagenome</name>
    <dbReference type="NCBI Taxonomy" id="449393"/>
    <lineage>
        <taxon>unclassified sequences</taxon>
        <taxon>metagenomes</taxon>
        <taxon>ecological metagenomes</taxon>
    </lineage>
</organism>
<protein>
    <submittedName>
        <fullName evidence="4">Unannotated protein</fullName>
    </submittedName>
</protein>
<dbReference type="EMBL" id="CAFABA010000053">
    <property type="protein sequence ID" value="CAB4830687.1"/>
    <property type="molecule type" value="Genomic_DNA"/>
</dbReference>
<evidence type="ECO:0000313" key="4">
    <source>
        <dbReference type="EMBL" id="CAB4756302.1"/>
    </source>
</evidence>
<dbReference type="InterPro" id="IPR036409">
    <property type="entry name" value="Aldolase_II/adducin_N_sf"/>
</dbReference>
<dbReference type="SUPFAM" id="SSF53639">
    <property type="entry name" value="AraD/HMP-PK domain-like"/>
    <property type="match status" value="1"/>
</dbReference>
<dbReference type="Gene3D" id="3.40.225.10">
    <property type="entry name" value="Class II aldolase/adducin N-terminal domain"/>
    <property type="match status" value="1"/>
</dbReference>
<dbReference type="Pfam" id="PF00596">
    <property type="entry name" value="Aldolase_II"/>
    <property type="match status" value="1"/>
</dbReference>
<dbReference type="SMART" id="SM01007">
    <property type="entry name" value="Aldolase_II"/>
    <property type="match status" value="1"/>
</dbReference>
<keyword evidence="2" id="KW-0456">Lyase</keyword>
<dbReference type="GO" id="GO:0019323">
    <property type="term" value="P:pentose catabolic process"/>
    <property type="evidence" value="ECO:0007669"/>
    <property type="project" value="TreeGrafter"/>
</dbReference>
<reference evidence="4" key="1">
    <citation type="submission" date="2020-05" db="EMBL/GenBank/DDBJ databases">
        <authorList>
            <person name="Chiriac C."/>
            <person name="Salcher M."/>
            <person name="Ghai R."/>
            <person name="Kavagutti S V."/>
        </authorList>
    </citation>
    <scope>NUCLEOTIDE SEQUENCE</scope>
</reference>
<gene>
    <name evidence="4" type="ORF">UFOPK2754_02126</name>
    <name evidence="5" type="ORF">UFOPK3139_01432</name>
    <name evidence="6" type="ORF">UFOPK3543_01040</name>
    <name evidence="7" type="ORF">UFOPK3967_01459</name>
</gene>
<evidence type="ECO:0000313" key="6">
    <source>
        <dbReference type="EMBL" id="CAB4904224.1"/>
    </source>
</evidence>
<dbReference type="PANTHER" id="PTHR22789">
    <property type="entry name" value="FUCULOSE PHOSPHATE ALDOLASE"/>
    <property type="match status" value="1"/>
</dbReference>